<feature type="transmembrane region" description="Helical" evidence="5">
    <location>
        <begin position="100"/>
        <end position="123"/>
    </location>
</feature>
<proteinExistence type="predicted"/>
<dbReference type="InterPro" id="IPR006694">
    <property type="entry name" value="Fatty_acid_hydroxylase"/>
</dbReference>
<dbReference type="GO" id="GO:0016020">
    <property type="term" value="C:membrane"/>
    <property type="evidence" value="ECO:0007669"/>
    <property type="project" value="UniProtKB-SubCell"/>
</dbReference>
<dbReference type="AlphaFoldDB" id="A0AAU7XCD7"/>
<dbReference type="Pfam" id="PF04116">
    <property type="entry name" value="FA_hydroxylase"/>
    <property type="match status" value="1"/>
</dbReference>
<feature type="transmembrane region" description="Helical" evidence="5">
    <location>
        <begin position="21"/>
        <end position="47"/>
    </location>
</feature>
<dbReference type="GO" id="GO:0016491">
    <property type="term" value="F:oxidoreductase activity"/>
    <property type="evidence" value="ECO:0007669"/>
    <property type="project" value="UniProtKB-KW"/>
</dbReference>
<evidence type="ECO:0000259" key="6">
    <source>
        <dbReference type="Pfam" id="PF04116"/>
    </source>
</evidence>
<dbReference type="RefSeq" id="WP_407050523.1">
    <property type="nucleotide sequence ID" value="NZ_CP158568.1"/>
</dbReference>
<keyword evidence="7" id="KW-0560">Oxidoreductase</keyword>
<name>A0AAU7XCD7_9HYPH</name>
<feature type="transmembrane region" description="Helical" evidence="5">
    <location>
        <begin position="68"/>
        <end position="88"/>
    </location>
</feature>
<dbReference type="EC" id="1.-.-.-" evidence="7"/>
<evidence type="ECO:0000256" key="3">
    <source>
        <dbReference type="ARBA" id="ARBA00022989"/>
    </source>
</evidence>
<keyword evidence="3 5" id="KW-1133">Transmembrane helix</keyword>
<keyword evidence="4 5" id="KW-0472">Membrane</keyword>
<evidence type="ECO:0000256" key="2">
    <source>
        <dbReference type="ARBA" id="ARBA00022692"/>
    </source>
</evidence>
<keyword evidence="2 5" id="KW-0812">Transmembrane</keyword>
<feature type="domain" description="Fatty acid hydroxylase" evidence="6">
    <location>
        <begin position="111"/>
        <end position="241"/>
    </location>
</feature>
<reference evidence="7" key="1">
    <citation type="submission" date="2024-06" db="EMBL/GenBank/DDBJ databases">
        <title>Methylostella associata gen. nov., sp. nov., a novel Ancalomicrobiaceae-affiliated facultatively methylotrophic bacteria that feed on methanotrophs of the genus Methylococcus.</title>
        <authorList>
            <person name="Saltykova V."/>
            <person name="Danilova O.V."/>
            <person name="Oshkin I.Y."/>
            <person name="Belova S.E."/>
            <person name="Pimenov N.V."/>
            <person name="Dedysh S.N."/>
        </authorList>
    </citation>
    <scope>NUCLEOTIDE SEQUENCE</scope>
    <source>
        <strain evidence="7">S20</strain>
    </source>
</reference>
<evidence type="ECO:0000256" key="5">
    <source>
        <dbReference type="SAM" id="Phobius"/>
    </source>
</evidence>
<accession>A0AAU7XCD7</accession>
<dbReference type="KEGG" id="mflg:ABS361_03860"/>
<dbReference type="PANTHER" id="PTHR11863">
    <property type="entry name" value="STEROL DESATURASE"/>
    <property type="match status" value="1"/>
</dbReference>
<comment type="subcellular location">
    <subcellularLocation>
        <location evidence="1">Membrane</location>
    </subcellularLocation>
</comment>
<dbReference type="GO" id="GO:0005506">
    <property type="term" value="F:iron ion binding"/>
    <property type="evidence" value="ECO:0007669"/>
    <property type="project" value="InterPro"/>
</dbReference>
<evidence type="ECO:0000313" key="7">
    <source>
        <dbReference type="EMBL" id="XBY45430.1"/>
    </source>
</evidence>
<organism evidence="7">
    <name type="scientific">Methyloraptor flagellatus</name>
    <dbReference type="NCBI Taxonomy" id="3162530"/>
    <lineage>
        <taxon>Bacteria</taxon>
        <taxon>Pseudomonadati</taxon>
        <taxon>Pseudomonadota</taxon>
        <taxon>Alphaproteobacteria</taxon>
        <taxon>Hyphomicrobiales</taxon>
        <taxon>Ancalomicrobiaceae</taxon>
        <taxon>Methyloraptor</taxon>
    </lineage>
</organism>
<gene>
    <name evidence="7" type="ORF">ABS361_03860</name>
</gene>
<protein>
    <submittedName>
        <fullName evidence="7">Sterol desaturase family protein</fullName>
        <ecNumber evidence="7">1.-.-.-</ecNumber>
    </submittedName>
</protein>
<evidence type="ECO:0000256" key="4">
    <source>
        <dbReference type="ARBA" id="ARBA00023136"/>
    </source>
</evidence>
<evidence type="ECO:0000256" key="1">
    <source>
        <dbReference type="ARBA" id="ARBA00004370"/>
    </source>
</evidence>
<dbReference type="InterPro" id="IPR050307">
    <property type="entry name" value="Sterol_Desaturase_Related"/>
</dbReference>
<dbReference type="GO" id="GO:0008610">
    <property type="term" value="P:lipid biosynthetic process"/>
    <property type="evidence" value="ECO:0007669"/>
    <property type="project" value="InterPro"/>
</dbReference>
<sequence>MLTWIETAGAALRPGAGWTEFLALFALVVASIVVIGLVTGAFFEIMNARHPERRIQIHRTNENKWGELKYAPGSIGVIALCFSGGLFAQGQGWALTPLPITWWSVPLTLAASVLLYDAWFYWLHRLLHWKPLYRFHALHHKSVAPTVWTNHHETLVEAILNQSFYFLIVFVIPIPWPVLVAEKIYDQISGMLGHAGYEHFASPMGRTPWPFASTVFHDQHHGYFRYNYAHSFSFWDRLMGTLHPRYDETVKRFETVTTPASGAVEPPASERPETR</sequence>
<dbReference type="EMBL" id="CP158568">
    <property type="protein sequence ID" value="XBY45430.1"/>
    <property type="molecule type" value="Genomic_DNA"/>
</dbReference>